<dbReference type="GeneID" id="17037737"/>
<dbReference type="KEGG" id="csl:COCSUDRAFT_54609"/>
<dbReference type="AlphaFoldDB" id="I0YMZ6"/>
<feature type="region of interest" description="Disordered" evidence="1">
    <location>
        <begin position="184"/>
        <end position="216"/>
    </location>
</feature>
<organism evidence="2 3">
    <name type="scientific">Coccomyxa subellipsoidea (strain C-169)</name>
    <name type="common">Green microalga</name>
    <dbReference type="NCBI Taxonomy" id="574566"/>
    <lineage>
        <taxon>Eukaryota</taxon>
        <taxon>Viridiplantae</taxon>
        <taxon>Chlorophyta</taxon>
        <taxon>core chlorophytes</taxon>
        <taxon>Trebouxiophyceae</taxon>
        <taxon>Trebouxiophyceae incertae sedis</taxon>
        <taxon>Coccomyxaceae</taxon>
        <taxon>Coccomyxa</taxon>
        <taxon>Coccomyxa subellipsoidea</taxon>
    </lineage>
</organism>
<name>I0YMZ6_COCSC</name>
<protein>
    <submittedName>
        <fullName evidence="2">Uncharacterized protein</fullName>
    </submittedName>
</protein>
<reference evidence="2 3" key="1">
    <citation type="journal article" date="2012" name="Genome Biol.">
        <title>The genome of the polar eukaryotic microalga coccomyxa subellipsoidea reveals traits of cold adaptation.</title>
        <authorList>
            <person name="Blanc G."/>
            <person name="Agarkova I."/>
            <person name="Grimwood J."/>
            <person name="Kuo A."/>
            <person name="Brueggeman A."/>
            <person name="Dunigan D."/>
            <person name="Gurnon J."/>
            <person name="Ladunga I."/>
            <person name="Lindquist E."/>
            <person name="Lucas S."/>
            <person name="Pangilinan J."/>
            <person name="Proschold T."/>
            <person name="Salamov A."/>
            <person name="Schmutz J."/>
            <person name="Weeks D."/>
            <person name="Yamada T."/>
            <person name="Claverie J.M."/>
            <person name="Grigoriev I."/>
            <person name="Van Etten J."/>
            <person name="Lomsadze A."/>
            <person name="Borodovsky M."/>
        </authorList>
    </citation>
    <scope>NUCLEOTIDE SEQUENCE [LARGE SCALE GENOMIC DNA]</scope>
    <source>
        <strain evidence="2 3">C-169</strain>
    </source>
</reference>
<evidence type="ECO:0000256" key="1">
    <source>
        <dbReference type="SAM" id="MobiDB-lite"/>
    </source>
</evidence>
<sequence length="272" mass="30389">MNQHRGVDSARWYMPPLEEEEVLQMLPAFPSVTEETALARFYTYGGSAQMFFLEADTEQDYRIKNHALDNLTWPMVTTAGGAPKQMDDISSVLFTIFVPEWREGNFKTTEAGFASRQMRKGIYKTCTERYGPQLHSWLSKDDPYPQDVQAVQAVQTRFLAFQRQLGITNPTAAYDIEPSAEDPFVSKRGSLNETSSSKSKKAGSNKAKGKGGSRSKKLLQAVLSGAGSTRLAARLPRAGMVPVRSVLAFPRRLPFRSHAPRLSYQKAQKLLC</sequence>
<evidence type="ECO:0000313" key="3">
    <source>
        <dbReference type="Proteomes" id="UP000007264"/>
    </source>
</evidence>
<dbReference type="OrthoDB" id="2340858at2759"/>
<feature type="compositionally biased region" description="Basic residues" evidence="1">
    <location>
        <begin position="198"/>
        <end position="216"/>
    </location>
</feature>
<dbReference type="Proteomes" id="UP000007264">
    <property type="component" value="Unassembled WGS sequence"/>
</dbReference>
<comment type="caution">
    <text evidence="2">The sequence shown here is derived from an EMBL/GenBank/DDBJ whole genome shotgun (WGS) entry which is preliminary data.</text>
</comment>
<dbReference type="RefSeq" id="XP_005644309.1">
    <property type="nucleotide sequence ID" value="XM_005644252.1"/>
</dbReference>
<accession>I0YMZ6</accession>
<evidence type="ECO:0000313" key="2">
    <source>
        <dbReference type="EMBL" id="EIE19765.1"/>
    </source>
</evidence>
<proteinExistence type="predicted"/>
<keyword evidence="3" id="KW-1185">Reference proteome</keyword>
<dbReference type="EMBL" id="AGSI01000018">
    <property type="protein sequence ID" value="EIE19765.1"/>
    <property type="molecule type" value="Genomic_DNA"/>
</dbReference>
<gene>
    <name evidence="2" type="ORF">COCSUDRAFT_54609</name>
</gene>